<dbReference type="GeneID" id="112044812"/>
<accession>A0A6J1MM02</accession>
<evidence type="ECO:0000259" key="1">
    <source>
        <dbReference type="SMART" id="SM00587"/>
    </source>
</evidence>
<dbReference type="OrthoDB" id="411145at2759"/>
<dbReference type="Gene3D" id="3.90.1200.10">
    <property type="match status" value="1"/>
</dbReference>
<dbReference type="InterPro" id="IPR011009">
    <property type="entry name" value="Kinase-like_dom_sf"/>
</dbReference>
<name>A0A6J1MM02_BICAN</name>
<keyword evidence="2" id="KW-1185">Reference proteome</keyword>
<dbReference type="Pfam" id="PF02958">
    <property type="entry name" value="EcKL"/>
    <property type="match status" value="1"/>
</dbReference>
<gene>
    <name evidence="3" type="primary">LOC112044812</name>
</gene>
<dbReference type="SMART" id="SM00587">
    <property type="entry name" value="CHK"/>
    <property type="match status" value="1"/>
</dbReference>
<evidence type="ECO:0000313" key="3">
    <source>
        <dbReference type="RefSeq" id="XP_023936550.2"/>
    </source>
</evidence>
<reference evidence="3" key="1">
    <citation type="submission" date="2025-08" db="UniProtKB">
        <authorList>
            <consortium name="RefSeq"/>
        </authorList>
    </citation>
    <scope>IDENTIFICATION</scope>
</reference>
<sequence>MTMPLPSVVNRDRTMADAEKTLRDLLDQVLDDRGYRPREIEVKAIETGGANYTSVLFVINVSSPDRDDLKLFAKVACVGDSMRGVMHADWLYATERLVYKQLVRIYQEIEEDQQVATEHRYVFPKFYGCNAEFGKETVVMEDLVANGYETFDRFKSIDWDYASVCMENLAKFHALSFAFEKYRPETFKEMTSNMAFEIGNTQEEPDENTIAMFTNIIENAVSVVKEEYKERVRNLAQTHVLWDKFNKPIGKPVISHGDYRMSNMLFRKQDDRLQAIVVDYQTTHAGCPASDLMYYIFLGTDEEFRREHYERLLDHYHSSLEQALKRLAVDPSVYTREKLDSDMKELLPYAVLLGVVVLPVVTVESNAAPKVEGDADVNNFIMKPNELYAKRFSGIVNDCVRWGAI</sequence>
<dbReference type="PANTHER" id="PTHR11012">
    <property type="entry name" value="PROTEIN KINASE-LIKE DOMAIN-CONTAINING"/>
    <property type="match status" value="1"/>
</dbReference>
<dbReference type="InterPro" id="IPR015897">
    <property type="entry name" value="CHK_kinase-like"/>
</dbReference>
<dbReference type="PANTHER" id="PTHR11012:SF30">
    <property type="entry name" value="PROTEIN KINASE-LIKE DOMAIN-CONTAINING"/>
    <property type="match status" value="1"/>
</dbReference>
<dbReference type="AlphaFoldDB" id="A0A6J1MM02"/>
<dbReference type="KEGG" id="bany:112044812"/>
<organism evidence="2 3">
    <name type="scientific">Bicyclus anynana</name>
    <name type="common">Squinting bush brown butterfly</name>
    <dbReference type="NCBI Taxonomy" id="110368"/>
    <lineage>
        <taxon>Eukaryota</taxon>
        <taxon>Metazoa</taxon>
        <taxon>Ecdysozoa</taxon>
        <taxon>Arthropoda</taxon>
        <taxon>Hexapoda</taxon>
        <taxon>Insecta</taxon>
        <taxon>Pterygota</taxon>
        <taxon>Neoptera</taxon>
        <taxon>Endopterygota</taxon>
        <taxon>Lepidoptera</taxon>
        <taxon>Glossata</taxon>
        <taxon>Ditrysia</taxon>
        <taxon>Papilionoidea</taxon>
        <taxon>Nymphalidae</taxon>
        <taxon>Satyrinae</taxon>
        <taxon>Satyrini</taxon>
        <taxon>Mycalesina</taxon>
        <taxon>Bicyclus</taxon>
    </lineage>
</organism>
<feature type="domain" description="CHK kinase-like" evidence="1">
    <location>
        <begin position="138"/>
        <end position="326"/>
    </location>
</feature>
<evidence type="ECO:0000313" key="2">
    <source>
        <dbReference type="Proteomes" id="UP001652582"/>
    </source>
</evidence>
<dbReference type="Proteomes" id="UP001652582">
    <property type="component" value="Chromosome 20"/>
</dbReference>
<protein>
    <submittedName>
        <fullName evidence="3">Uncharacterized protein LOC112044812 isoform X1</fullName>
    </submittedName>
</protein>
<dbReference type="RefSeq" id="XP_023936550.2">
    <property type="nucleotide sequence ID" value="XM_024080782.2"/>
</dbReference>
<dbReference type="InterPro" id="IPR004119">
    <property type="entry name" value="EcKL"/>
</dbReference>
<dbReference type="SUPFAM" id="SSF56112">
    <property type="entry name" value="Protein kinase-like (PK-like)"/>
    <property type="match status" value="1"/>
</dbReference>
<proteinExistence type="predicted"/>